<organism evidence="3">
    <name type="scientific">Thelazia callipaeda</name>
    <name type="common">Oriental eyeworm</name>
    <name type="synonym">Parasitic nematode</name>
    <dbReference type="NCBI Taxonomy" id="103827"/>
    <lineage>
        <taxon>Eukaryota</taxon>
        <taxon>Metazoa</taxon>
        <taxon>Ecdysozoa</taxon>
        <taxon>Nematoda</taxon>
        <taxon>Chromadorea</taxon>
        <taxon>Rhabditida</taxon>
        <taxon>Spirurina</taxon>
        <taxon>Spiruromorpha</taxon>
        <taxon>Thelazioidea</taxon>
        <taxon>Thelaziidae</taxon>
        <taxon>Thelazia</taxon>
    </lineage>
</organism>
<dbReference type="OrthoDB" id="70874at2759"/>
<name>A0A0N5CV41_THECL</name>
<reference evidence="3" key="1">
    <citation type="submission" date="2017-02" db="UniProtKB">
        <authorList>
            <consortium name="WormBaseParasite"/>
        </authorList>
    </citation>
    <scope>IDENTIFICATION</scope>
</reference>
<evidence type="ECO:0000313" key="2">
    <source>
        <dbReference type="Proteomes" id="UP000276776"/>
    </source>
</evidence>
<proteinExistence type="predicted"/>
<protein>
    <submittedName>
        <fullName evidence="3">RGS domain-containing protein</fullName>
    </submittedName>
</protein>
<reference evidence="1 2" key="2">
    <citation type="submission" date="2018-11" db="EMBL/GenBank/DDBJ databases">
        <authorList>
            <consortium name="Pathogen Informatics"/>
        </authorList>
    </citation>
    <scope>NUCLEOTIDE SEQUENCE [LARGE SCALE GENOMIC DNA]</scope>
</reference>
<accession>A0A0N5CV41</accession>
<dbReference type="Proteomes" id="UP000276776">
    <property type="component" value="Unassembled WGS sequence"/>
</dbReference>
<evidence type="ECO:0000313" key="3">
    <source>
        <dbReference type="WBParaSite" id="TCLT_0000416301-mRNA-1"/>
    </source>
</evidence>
<dbReference type="AlphaFoldDB" id="A0A0N5CV41"/>
<evidence type="ECO:0000313" key="1">
    <source>
        <dbReference type="EMBL" id="VDN01222.1"/>
    </source>
</evidence>
<dbReference type="STRING" id="103827.A0A0N5CV41"/>
<gene>
    <name evidence="1" type="ORF">TCLT_LOCUS4152</name>
</gene>
<dbReference type="OMA" id="YMDDVKR"/>
<dbReference type="GO" id="GO:0002020">
    <property type="term" value="F:protease binding"/>
    <property type="evidence" value="ECO:0007669"/>
    <property type="project" value="TreeGrafter"/>
</dbReference>
<sequence length="348" mass="40235">MTKNAGQRFSRLCLSGEIVHIPTVMLEEHLQEAINEFLRKQFLISLYDFYRDVFINAYLCQQEDIFRAVVTKDAFRSLSVDTQDYLKRFLPKYDGSVNDEEKVLDTVFSASPNVYFGNPVEKFLSKLRQGLLNPVKSSDQAHLRDNRRVLYDHYIRHYYMTVFKSALISRNKELTKLASSSPSGKLTINKLLSTHSLRKSKITKRIKWRTQARLKLQASKYILKIFSFFLIILDRVREEAGDNADISSDEEEFGDSNKIPMTRAGQSTLFSPNFTDYDLHQPVYMDDVKRMLKDYKNLKEEKPDSPSLDISGICIEDVYERAGVACIAERNLSAEVSEAMKLPFKSLK</sequence>
<keyword evidence="2" id="KW-1185">Reference proteome</keyword>
<dbReference type="GO" id="GO:0031011">
    <property type="term" value="C:Ino80 complex"/>
    <property type="evidence" value="ECO:0007669"/>
    <property type="project" value="InterPro"/>
</dbReference>
<dbReference type="InterPro" id="IPR024867">
    <property type="entry name" value="NFRKB"/>
</dbReference>
<dbReference type="PANTHER" id="PTHR13052">
    <property type="entry name" value="NFRKB-RELATED"/>
    <property type="match status" value="1"/>
</dbReference>
<dbReference type="PANTHER" id="PTHR13052:SF3">
    <property type="entry name" value="NUCLEAR FACTOR RELATED TO KAPPA-B-BINDING PROTEIN"/>
    <property type="match status" value="1"/>
</dbReference>
<dbReference type="EMBL" id="UYYF01004278">
    <property type="protein sequence ID" value="VDN01222.1"/>
    <property type="molecule type" value="Genomic_DNA"/>
</dbReference>
<dbReference type="WBParaSite" id="TCLT_0000416301-mRNA-1">
    <property type="protein sequence ID" value="TCLT_0000416301-mRNA-1"/>
    <property type="gene ID" value="TCLT_0000416301"/>
</dbReference>